<evidence type="ECO:0000313" key="5">
    <source>
        <dbReference type="EMBL" id="ROL41139.1"/>
    </source>
</evidence>
<dbReference type="SUPFAM" id="SSF52540">
    <property type="entry name" value="P-loop containing nucleoside triphosphate hydrolases"/>
    <property type="match status" value="1"/>
</dbReference>
<keyword evidence="6" id="KW-1185">Reference proteome</keyword>
<dbReference type="OrthoDB" id="27435at2759"/>
<reference evidence="5 6" key="1">
    <citation type="submission" date="2018-10" db="EMBL/GenBank/DDBJ databases">
        <title>Genome assembly for a Yunnan-Guizhou Plateau 3E fish, Anabarilius grahami (Regan), and its evolutionary and genetic applications.</title>
        <authorList>
            <person name="Jiang W."/>
        </authorList>
    </citation>
    <scope>NUCLEOTIDE SEQUENCE [LARGE SCALE GENOMIC DNA]</scope>
    <source>
        <strain evidence="5">AG-KIZ</strain>
        <tissue evidence="5">Muscle</tissue>
    </source>
</reference>
<dbReference type="GO" id="GO:0005524">
    <property type="term" value="F:ATP binding"/>
    <property type="evidence" value="ECO:0007669"/>
    <property type="project" value="UniProtKB-KW"/>
</dbReference>
<comment type="caution">
    <text evidence="5">The sequence shown here is derived from an EMBL/GenBank/DDBJ whole genome shotgun (WGS) entry which is preliminary data.</text>
</comment>
<dbReference type="InterPro" id="IPR041569">
    <property type="entry name" value="AAA_lid_3"/>
</dbReference>
<organism evidence="5 6">
    <name type="scientific">Anabarilius grahami</name>
    <name type="common">Kanglang fish</name>
    <name type="synonym">Barilius grahami</name>
    <dbReference type="NCBI Taxonomy" id="495550"/>
    <lineage>
        <taxon>Eukaryota</taxon>
        <taxon>Metazoa</taxon>
        <taxon>Chordata</taxon>
        <taxon>Craniata</taxon>
        <taxon>Vertebrata</taxon>
        <taxon>Euteleostomi</taxon>
        <taxon>Actinopterygii</taxon>
        <taxon>Neopterygii</taxon>
        <taxon>Teleostei</taxon>
        <taxon>Ostariophysi</taxon>
        <taxon>Cypriniformes</taxon>
        <taxon>Xenocyprididae</taxon>
        <taxon>Xenocypridinae</taxon>
        <taxon>Xenocypridinae incertae sedis</taxon>
        <taxon>Anabarilius</taxon>
    </lineage>
</organism>
<dbReference type="PANTHER" id="PTHR23077">
    <property type="entry name" value="AAA-FAMILY ATPASE"/>
    <property type="match status" value="1"/>
</dbReference>
<dbReference type="Gene3D" id="3.40.50.300">
    <property type="entry name" value="P-loop containing nucleotide triphosphate hydrolases"/>
    <property type="match status" value="1"/>
</dbReference>
<protein>
    <submittedName>
        <fullName evidence="5">Spermatogenesis-associated protein 5</fullName>
    </submittedName>
</protein>
<dbReference type="AlphaFoldDB" id="A0A3N0Y4P9"/>
<name>A0A3N0Y4P9_ANAGA</name>
<keyword evidence="3" id="KW-0067">ATP-binding</keyword>
<accession>A0A3N0Y4P9</accession>
<evidence type="ECO:0000256" key="3">
    <source>
        <dbReference type="ARBA" id="ARBA00022840"/>
    </source>
</evidence>
<dbReference type="InterPro" id="IPR050168">
    <property type="entry name" value="AAA_ATPase_domain"/>
</dbReference>
<dbReference type="Gene3D" id="1.10.8.60">
    <property type="match status" value="1"/>
</dbReference>
<proteinExistence type="predicted"/>
<dbReference type="FunFam" id="1.10.8.60:FF:000069">
    <property type="entry name" value="spermatogenesis-associated protein 5 isoform X1"/>
    <property type="match status" value="1"/>
</dbReference>
<keyword evidence="1" id="KW-0677">Repeat</keyword>
<keyword evidence="2" id="KW-0547">Nucleotide-binding</keyword>
<evidence type="ECO:0000259" key="4">
    <source>
        <dbReference type="Pfam" id="PF17862"/>
    </source>
</evidence>
<dbReference type="GO" id="GO:0016887">
    <property type="term" value="F:ATP hydrolysis activity"/>
    <property type="evidence" value="ECO:0007669"/>
    <property type="project" value="TreeGrafter"/>
</dbReference>
<evidence type="ECO:0000256" key="1">
    <source>
        <dbReference type="ARBA" id="ARBA00022737"/>
    </source>
</evidence>
<dbReference type="Pfam" id="PF17862">
    <property type="entry name" value="AAA_lid_3"/>
    <property type="match status" value="1"/>
</dbReference>
<feature type="domain" description="AAA ATPase AAA+ lid" evidence="4">
    <location>
        <begin position="71"/>
        <end position="114"/>
    </location>
</feature>
<sequence length="145" mass="16196">MVTAALSLSSGTCSDVERSVILPPPLWFLPQDALMRPGRLDRVIFVPLPDTDTRREIFTLQFRNMPVHPSVHLEDLVTRTERYSGAEITAVCREAALQALQENIAADHVTAGHFHAALDAVRPRIPQSLLQSYVNYQREHGGSRV</sequence>
<gene>
    <name evidence="5" type="ORF">DPX16_2639</name>
</gene>
<evidence type="ECO:0000313" key="6">
    <source>
        <dbReference type="Proteomes" id="UP000281406"/>
    </source>
</evidence>
<dbReference type="GO" id="GO:0005737">
    <property type="term" value="C:cytoplasm"/>
    <property type="evidence" value="ECO:0007669"/>
    <property type="project" value="TreeGrafter"/>
</dbReference>
<dbReference type="InterPro" id="IPR027417">
    <property type="entry name" value="P-loop_NTPase"/>
</dbReference>
<dbReference type="EMBL" id="RJVU01052173">
    <property type="protein sequence ID" value="ROL41139.1"/>
    <property type="molecule type" value="Genomic_DNA"/>
</dbReference>
<dbReference type="Proteomes" id="UP000281406">
    <property type="component" value="Unassembled WGS sequence"/>
</dbReference>
<dbReference type="PANTHER" id="PTHR23077:SF27">
    <property type="entry name" value="ATPASE FAMILY GENE 2 PROTEIN HOMOLOG A"/>
    <property type="match status" value="1"/>
</dbReference>
<evidence type="ECO:0000256" key="2">
    <source>
        <dbReference type="ARBA" id="ARBA00022741"/>
    </source>
</evidence>